<sequence>MAQSMDELDARGIQAWAYAALTALGEARSEIDALNVFPVPDGDTGTNVFLTMEAACQGIDQALEEPGHSRSSIAQALAHGALMGARGNSGVIISQIFRGSSVALSQVDLDRPVSGADVAQMLRLAADMAYSAVAKPVEGTILTVARAASDAAIAVVGRNREAEVSAVVVGAAAAAQQALEQTPSLLEVLRRAGVVDAGGRAYVVILDALAGVVTGVRRSTGVSYAPLPRPHEAEPPADYLGPAYEVMFLLDASAPAVDLMRVRLGELGDSLVVVGGESLWNVHVHVDDAGAAIEAAMAAGRPHRIRITHLEMVSVIKDRMARGLVAVAHGPGTAALMEGLGVTVVPAQPGQLPSTKELLDAVTASGAAEVVLLPSDKDTWPVAEVAAEQARAAAIRVSVVPTRSIVQTLAAIAVHEGGARFEDDVVAMTRAAGATRYGAVTIAVREALTTVGPCQVGDVLGLVDGDIVVLGKDVVTVIRELLRGMLVVGGELVTLVSGLEAGSEITDGIPEWVQHEFPLVEISSYDGGQPLWPLIIGVE</sequence>
<dbReference type="SMART" id="SM01120">
    <property type="entry name" value="Dak2"/>
    <property type="match status" value="1"/>
</dbReference>
<organism evidence="2">
    <name type="scientific">freshwater metagenome</name>
    <dbReference type="NCBI Taxonomy" id="449393"/>
    <lineage>
        <taxon>unclassified sequences</taxon>
        <taxon>metagenomes</taxon>
        <taxon>ecological metagenomes</taxon>
    </lineage>
</organism>
<dbReference type="PANTHER" id="PTHR33434">
    <property type="entry name" value="DEGV DOMAIN-CONTAINING PROTEIN DR_1986-RELATED"/>
    <property type="match status" value="1"/>
</dbReference>
<dbReference type="InterPro" id="IPR050270">
    <property type="entry name" value="DegV_domain_contain"/>
</dbReference>
<dbReference type="InterPro" id="IPR004007">
    <property type="entry name" value="DhaL_dom"/>
</dbReference>
<evidence type="ECO:0000313" key="2">
    <source>
        <dbReference type="EMBL" id="CAB5013870.1"/>
    </source>
</evidence>
<dbReference type="Gene3D" id="1.25.40.340">
    <property type="match status" value="1"/>
</dbReference>
<dbReference type="Pfam" id="PF13684">
    <property type="entry name" value="FakA-like_C"/>
    <property type="match status" value="1"/>
</dbReference>
<dbReference type="GO" id="GO:0004371">
    <property type="term" value="F:glycerone kinase activity"/>
    <property type="evidence" value="ECO:0007669"/>
    <property type="project" value="InterPro"/>
</dbReference>
<name>A0A6J7Q805_9ZZZZ</name>
<dbReference type="InterPro" id="IPR036117">
    <property type="entry name" value="DhaL_dom_sf"/>
</dbReference>
<dbReference type="Pfam" id="PF21645">
    <property type="entry name" value="FakA-like_M"/>
    <property type="match status" value="1"/>
</dbReference>
<dbReference type="GO" id="GO:0006071">
    <property type="term" value="P:glycerol metabolic process"/>
    <property type="evidence" value="ECO:0007669"/>
    <property type="project" value="InterPro"/>
</dbReference>
<dbReference type="NCBIfam" id="TIGR03599">
    <property type="entry name" value="YloV"/>
    <property type="match status" value="1"/>
</dbReference>
<feature type="domain" description="DhaL" evidence="1">
    <location>
        <begin position="11"/>
        <end position="211"/>
    </location>
</feature>
<dbReference type="Pfam" id="PF02734">
    <property type="entry name" value="Dak2"/>
    <property type="match status" value="1"/>
</dbReference>
<dbReference type="PROSITE" id="PS51480">
    <property type="entry name" value="DHAL"/>
    <property type="match status" value="1"/>
</dbReference>
<proteinExistence type="predicted"/>
<dbReference type="SMART" id="SM01121">
    <property type="entry name" value="Dak1_2"/>
    <property type="match status" value="1"/>
</dbReference>
<reference evidence="2" key="1">
    <citation type="submission" date="2020-05" db="EMBL/GenBank/DDBJ databases">
        <authorList>
            <person name="Chiriac C."/>
            <person name="Salcher M."/>
            <person name="Ghai R."/>
            <person name="Kavagutti S V."/>
        </authorList>
    </citation>
    <scope>NUCLEOTIDE SEQUENCE</scope>
</reference>
<dbReference type="PANTHER" id="PTHR33434:SF4">
    <property type="entry name" value="PHOSPHATASE PROTEIN"/>
    <property type="match status" value="1"/>
</dbReference>
<dbReference type="SUPFAM" id="SSF101473">
    <property type="entry name" value="DhaL-like"/>
    <property type="match status" value="1"/>
</dbReference>
<dbReference type="EMBL" id="CAFBPA010000195">
    <property type="protein sequence ID" value="CAB5013870.1"/>
    <property type="molecule type" value="Genomic_DNA"/>
</dbReference>
<dbReference type="InterPro" id="IPR019986">
    <property type="entry name" value="YloV-like"/>
</dbReference>
<accession>A0A6J7Q805</accession>
<gene>
    <name evidence="2" type="ORF">UFOPK4043_01199</name>
</gene>
<protein>
    <submittedName>
        <fullName evidence="2">Unannotated protein</fullName>
    </submittedName>
</protein>
<dbReference type="InterPro" id="IPR033470">
    <property type="entry name" value="FakA-like_C"/>
</dbReference>
<evidence type="ECO:0000259" key="1">
    <source>
        <dbReference type="PROSITE" id="PS51480"/>
    </source>
</evidence>
<dbReference type="AlphaFoldDB" id="A0A6J7Q805"/>
<dbReference type="InterPro" id="IPR048394">
    <property type="entry name" value="FakA-like_M"/>
</dbReference>